<organism evidence="1 2">
    <name type="scientific">Fulvimarina manganoxydans</name>
    <dbReference type="NCBI Taxonomy" id="937218"/>
    <lineage>
        <taxon>Bacteria</taxon>
        <taxon>Pseudomonadati</taxon>
        <taxon>Pseudomonadota</taxon>
        <taxon>Alphaproteobacteria</taxon>
        <taxon>Hyphomicrobiales</taxon>
        <taxon>Aurantimonadaceae</taxon>
        <taxon>Fulvimarina</taxon>
    </lineage>
</organism>
<evidence type="ECO:0000313" key="1">
    <source>
        <dbReference type="EMBL" id="SMD04228.1"/>
    </source>
</evidence>
<keyword evidence="2" id="KW-1185">Reference proteome</keyword>
<dbReference type="OrthoDB" id="8116929at2"/>
<dbReference type="Proteomes" id="UP000192656">
    <property type="component" value="Unassembled WGS sequence"/>
</dbReference>
<reference evidence="1 2" key="1">
    <citation type="submission" date="2017-04" db="EMBL/GenBank/DDBJ databases">
        <authorList>
            <person name="Afonso C.L."/>
            <person name="Miller P.J."/>
            <person name="Scott M.A."/>
            <person name="Spackman E."/>
            <person name="Goraichik I."/>
            <person name="Dimitrov K.M."/>
            <person name="Suarez D.L."/>
            <person name="Swayne D.E."/>
        </authorList>
    </citation>
    <scope>NUCLEOTIDE SEQUENCE [LARGE SCALE GENOMIC DNA]</scope>
    <source>
        <strain evidence="1 2">CGMCC 1.10972</strain>
    </source>
</reference>
<evidence type="ECO:0000313" key="2">
    <source>
        <dbReference type="Proteomes" id="UP000192656"/>
    </source>
</evidence>
<sequence length="83" mass="9024">MSLDTPLASQQRATGNVHALSTLREARAGRSKLNPKELVDLLLAHGSRAWRASHPTCHTRIVAWNTSGVRAVSMRLGSPGQNR</sequence>
<protein>
    <submittedName>
        <fullName evidence="1">Uncharacterized protein</fullName>
    </submittedName>
</protein>
<proteinExistence type="predicted"/>
<dbReference type="AlphaFoldDB" id="A0A1W2E597"/>
<name>A0A1W2E597_9HYPH</name>
<accession>A0A1W2E597</accession>
<dbReference type="EMBL" id="FWXR01000020">
    <property type="protein sequence ID" value="SMD04228.1"/>
    <property type="molecule type" value="Genomic_DNA"/>
</dbReference>
<dbReference type="RefSeq" id="WP_084411893.1">
    <property type="nucleotide sequence ID" value="NZ_FWXR01000020.1"/>
</dbReference>
<gene>
    <name evidence="1" type="ORF">SAMN06297251_12084</name>
</gene>